<evidence type="ECO:0000256" key="5">
    <source>
        <dbReference type="ARBA" id="ARBA00022840"/>
    </source>
</evidence>
<dbReference type="PANTHER" id="PTHR10534">
    <property type="entry name" value="PYRIDOXAL KINASE"/>
    <property type="match status" value="1"/>
</dbReference>
<dbReference type="RefSeq" id="WP_108984718.1">
    <property type="nucleotide sequence ID" value="NZ_BFBR01000004.1"/>
</dbReference>
<dbReference type="Pfam" id="PF08543">
    <property type="entry name" value="Phos_pyr_kin"/>
    <property type="match status" value="1"/>
</dbReference>
<dbReference type="Gene3D" id="3.40.1190.20">
    <property type="match status" value="1"/>
</dbReference>
<dbReference type="SUPFAM" id="SSF53613">
    <property type="entry name" value="Ribokinase-like"/>
    <property type="match status" value="1"/>
</dbReference>
<keyword evidence="2 7" id="KW-0808">Transferase</keyword>
<evidence type="ECO:0000256" key="3">
    <source>
        <dbReference type="ARBA" id="ARBA00022741"/>
    </source>
</evidence>
<dbReference type="GO" id="GO:0008478">
    <property type="term" value="F:pyridoxal kinase activity"/>
    <property type="evidence" value="ECO:0007669"/>
    <property type="project" value="UniProtKB-EC"/>
</dbReference>
<organism evidence="7 8">
    <name type="scientific">Candidatus Phycosocius bacilliformis</name>
    <dbReference type="NCBI Taxonomy" id="1445552"/>
    <lineage>
        <taxon>Bacteria</taxon>
        <taxon>Pseudomonadati</taxon>
        <taxon>Pseudomonadota</taxon>
        <taxon>Alphaproteobacteria</taxon>
        <taxon>Caulobacterales</taxon>
        <taxon>Caulobacterales incertae sedis</taxon>
        <taxon>Candidatus Phycosocius</taxon>
    </lineage>
</organism>
<dbReference type="GO" id="GO:0005829">
    <property type="term" value="C:cytosol"/>
    <property type="evidence" value="ECO:0007669"/>
    <property type="project" value="TreeGrafter"/>
</dbReference>
<keyword evidence="5" id="KW-0067">ATP-binding</keyword>
<keyword evidence="4 7" id="KW-0418">Kinase</keyword>
<dbReference type="EMBL" id="BFBR01000004">
    <property type="protein sequence ID" value="GBF57841.1"/>
    <property type="molecule type" value="Genomic_DNA"/>
</dbReference>
<dbReference type="GO" id="GO:0009443">
    <property type="term" value="P:pyridoxal 5'-phosphate salvage"/>
    <property type="evidence" value="ECO:0007669"/>
    <property type="project" value="InterPro"/>
</dbReference>
<accession>A0A2P2E9V0</accession>
<gene>
    <name evidence="7" type="primary">pdxK</name>
    <name evidence="7" type="ORF">PbB2_01511</name>
</gene>
<dbReference type="OrthoDB" id="9811476at2"/>
<comment type="caution">
    <text evidence="7">The sequence shown here is derived from an EMBL/GenBank/DDBJ whole genome shotgun (WGS) entry which is preliminary data.</text>
</comment>
<keyword evidence="8" id="KW-1185">Reference proteome</keyword>
<dbReference type="InterPro" id="IPR013749">
    <property type="entry name" value="PM/HMP-P_kinase-1"/>
</dbReference>
<dbReference type="PANTHER" id="PTHR10534:SF2">
    <property type="entry name" value="PYRIDOXAL KINASE"/>
    <property type="match status" value="1"/>
</dbReference>
<dbReference type="InterPro" id="IPR004625">
    <property type="entry name" value="PyrdxlKinase"/>
</dbReference>
<dbReference type="GO" id="GO:0005524">
    <property type="term" value="F:ATP binding"/>
    <property type="evidence" value="ECO:0007669"/>
    <property type="project" value="UniProtKB-KW"/>
</dbReference>
<reference evidence="7 8" key="1">
    <citation type="journal article" date="2018" name="Genome Announc.">
        <title>Draft Genome Sequence of "Candidatus Phycosocius bacilliformis," an Alphaproteobacterial Ectosymbiont of the Hydrocarbon-Producing Green Alga Botryococcus braunii.</title>
        <authorList>
            <person name="Tanabe Y."/>
            <person name="Yamaguchi H."/>
            <person name="Watanabe M.M."/>
        </authorList>
    </citation>
    <scope>NUCLEOTIDE SEQUENCE [LARGE SCALE GENOMIC DNA]</scope>
    <source>
        <strain evidence="7 8">BOTRYCO-2</strain>
    </source>
</reference>
<dbReference type="InterPro" id="IPR029056">
    <property type="entry name" value="Ribokinase-like"/>
</dbReference>
<proteinExistence type="predicted"/>
<name>A0A2P2E9V0_9PROT</name>
<evidence type="ECO:0000256" key="4">
    <source>
        <dbReference type="ARBA" id="ARBA00022777"/>
    </source>
</evidence>
<sequence>MSLLLILGSHVAGSRVGGTLASLTLAVSPYQIDPVHVPTTLLGRHPGWGPPGGGPVPADVFAGMLEGIAANGLFALVDAVLTDYLASPEQISVAARAIDSVKAANPRAIVLVDPVMGDAPGGLYVAPDVAEALMTHLVPRADYLTPNLWELGYLTGTSPLGLDAIAQAAASLGKPGLVSSVMVDDQIGGLFVDGASRWLATHPCLDHPPKGTGDLMATLFLGYLLQARPAPDAMAAALAGVSYVVACAQAWRAPELPIIAAGPQAWTAKPLALTQLS</sequence>
<evidence type="ECO:0000259" key="6">
    <source>
        <dbReference type="Pfam" id="PF08543"/>
    </source>
</evidence>
<evidence type="ECO:0000256" key="2">
    <source>
        <dbReference type="ARBA" id="ARBA00022679"/>
    </source>
</evidence>
<dbReference type="EC" id="2.7.1.35" evidence="1"/>
<feature type="domain" description="Pyridoxamine kinase/Phosphomethylpyrimidine kinase" evidence="6">
    <location>
        <begin position="77"/>
        <end position="245"/>
    </location>
</feature>
<dbReference type="AlphaFoldDB" id="A0A2P2E9V0"/>
<evidence type="ECO:0000313" key="8">
    <source>
        <dbReference type="Proteomes" id="UP000245086"/>
    </source>
</evidence>
<evidence type="ECO:0000313" key="7">
    <source>
        <dbReference type="EMBL" id="GBF57841.1"/>
    </source>
</evidence>
<dbReference type="Proteomes" id="UP000245086">
    <property type="component" value="Unassembled WGS sequence"/>
</dbReference>
<evidence type="ECO:0000256" key="1">
    <source>
        <dbReference type="ARBA" id="ARBA00012104"/>
    </source>
</evidence>
<protein>
    <recommendedName>
        <fullName evidence="1">pyridoxal kinase</fullName>
        <ecNumber evidence="1">2.7.1.35</ecNumber>
    </recommendedName>
</protein>
<keyword evidence="3" id="KW-0547">Nucleotide-binding</keyword>